<name>A0A392S5Y9_9FABA</name>
<comment type="caution">
    <text evidence="1">The sequence shown here is derived from an EMBL/GenBank/DDBJ whole genome shotgun (WGS) entry which is preliminary data.</text>
</comment>
<reference evidence="1 2" key="1">
    <citation type="journal article" date="2018" name="Front. Plant Sci.">
        <title>Red Clover (Trifolium pratense) and Zigzag Clover (T. medium) - A Picture of Genomic Similarities and Differences.</title>
        <authorList>
            <person name="Dluhosova J."/>
            <person name="Istvanek J."/>
            <person name="Nedelnik J."/>
            <person name="Repkova J."/>
        </authorList>
    </citation>
    <scope>NUCLEOTIDE SEQUENCE [LARGE SCALE GENOMIC DNA]</scope>
    <source>
        <strain evidence="2">cv. 10/8</strain>
        <tissue evidence="1">Leaf</tissue>
    </source>
</reference>
<organism evidence="1 2">
    <name type="scientific">Trifolium medium</name>
    <dbReference type="NCBI Taxonomy" id="97028"/>
    <lineage>
        <taxon>Eukaryota</taxon>
        <taxon>Viridiplantae</taxon>
        <taxon>Streptophyta</taxon>
        <taxon>Embryophyta</taxon>
        <taxon>Tracheophyta</taxon>
        <taxon>Spermatophyta</taxon>
        <taxon>Magnoliopsida</taxon>
        <taxon>eudicotyledons</taxon>
        <taxon>Gunneridae</taxon>
        <taxon>Pentapetalae</taxon>
        <taxon>rosids</taxon>
        <taxon>fabids</taxon>
        <taxon>Fabales</taxon>
        <taxon>Fabaceae</taxon>
        <taxon>Papilionoideae</taxon>
        <taxon>50 kb inversion clade</taxon>
        <taxon>NPAAA clade</taxon>
        <taxon>Hologalegina</taxon>
        <taxon>IRL clade</taxon>
        <taxon>Trifolieae</taxon>
        <taxon>Trifolium</taxon>
    </lineage>
</organism>
<evidence type="ECO:0008006" key="3">
    <source>
        <dbReference type="Google" id="ProtNLM"/>
    </source>
</evidence>
<feature type="non-terminal residue" evidence="1">
    <location>
        <position position="1"/>
    </location>
</feature>
<evidence type="ECO:0000313" key="1">
    <source>
        <dbReference type="EMBL" id="MCI43296.1"/>
    </source>
</evidence>
<protein>
    <recommendedName>
        <fullName evidence="3">DUF4283 domain protein</fullName>
    </recommendedName>
</protein>
<dbReference type="AlphaFoldDB" id="A0A392S5Y9"/>
<accession>A0A392S5Y9</accession>
<feature type="non-terminal residue" evidence="1">
    <location>
        <position position="113"/>
    </location>
</feature>
<dbReference type="Proteomes" id="UP000265520">
    <property type="component" value="Unassembled WGS sequence"/>
</dbReference>
<keyword evidence="2" id="KW-1185">Reference proteome</keyword>
<dbReference type="EMBL" id="LXQA010315389">
    <property type="protein sequence ID" value="MCI43296.1"/>
    <property type="molecule type" value="Genomic_DNA"/>
</dbReference>
<proteinExistence type="predicted"/>
<sequence length="113" mass="11879">TLTRHVKEGLDATEEVRVGEVLVRLGGQKEKIGNAGVTEKASSENIGHSAQSTEKEAVTNVSVFVRKAHDGGRDLGSKWGVATVINGEAISVVQNRIADAGFKELAIIPMGAD</sequence>
<evidence type="ECO:0000313" key="2">
    <source>
        <dbReference type="Proteomes" id="UP000265520"/>
    </source>
</evidence>